<dbReference type="InterPro" id="IPR036380">
    <property type="entry name" value="Isochorismatase-like_sf"/>
</dbReference>
<dbReference type="PANTHER" id="PTHR43540">
    <property type="entry name" value="PEROXYUREIDOACRYLATE/UREIDOACRYLATE AMIDOHYDROLASE-RELATED"/>
    <property type="match status" value="1"/>
</dbReference>
<name>A0ABP8U6G5_9ACTN</name>
<organism evidence="3 4">
    <name type="scientific">Actinoallomurus vinaceus</name>
    <dbReference type="NCBI Taxonomy" id="1080074"/>
    <lineage>
        <taxon>Bacteria</taxon>
        <taxon>Bacillati</taxon>
        <taxon>Actinomycetota</taxon>
        <taxon>Actinomycetes</taxon>
        <taxon>Streptosporangiales</taxon>
        <taxon>Thermomonosporaceae</taxon>
        <taxon>Actinoallomurus</taxon>
    </lineage>
</organism>
<proteinExistence type="predicted"/>
<evidence type="ECO:0000256" key="1">
    <source>
        <dbReference type="ARBA" id="ARBA00022801"/>
    </source>
</evidence>
<dbReference type="Pfam" id="PF00857">
    <property type="entry name" value="Isochorismatase"/>
    <property type="match status" value="1"/>
</dbReference>
<evidence type="ECO:0000313" key="3">
    <source>
        <dbReference type="EMBL" id="GAA4622220.1"/>
    </source>
</evidence>
<reference evidence="4" key="1">
    <citation type="journal article" date="2019" name="Int. J. Syst. Evol. Microbiol.">
        <title>The Global Catalogue of Microorganisms (GCM) 10K type strain sequencing project: providing services to taxonomists for standard genome sequencing and annotation.</title>
        <authorList>
            <consortium name="The Broad Institute Genomics Platform"/>
            <consortium name="The Broad Institute Genome Sequencing Center for Infectious Disease"/>
            <person name="Wu L."/>
            <person name="Ma J."/>
        </authorList>
    </citation>
    <scope>NUCLEOTIDE SEQUENCE [LARGE SCALE GENOMIC DNA]</scope>
    <source>
        <strain evidence="4">JCM 17939</strain>
    </source>
</reference>
<dbReference type="PANTHER" id="PTHR43540:SF6">
    <property type="entry name" value="ISOCHORISMATASE-LIKE DOMAIN-CONTAINING PROTEIN"/>
    <property type="match status" value="1"/>
</dbReference>
<dbReference type="InterPro" id="IPR050272">
    <property type="entry name" value="Isochorismatase-like_hydrls"/>
</dbReference>
<sequence length="275" mass="29422">MPLDAEAWQHQWWIDPREYARHEARRGRRFAFVNLVPTRTALVVIDMVPFFVSENPYCRGIVPNIGRIADALRGAGGTVAWVLPAVGERTPVLDEFFGPETAEAYRASGGTGPLPERLWPELVVRPGDVLVEKSAPSAFFPGRCVLPGLLEERGVDTVLISGTVTNVCCESSARDAATLGLRVILVADANAARCDRDHNATLHTVYRSFGDVRSTSDLLEMIQVVPGGRADDELGRSSGGGGLAGLCIVRGCCGGGLLRAAQGDVDEECAHDGDA</sequence>
<accession>A0ABP8U6G5</accession>
<dbReference type="Gene3D" id="3.40.50.850">
    <property type="entry name" value="Isochorismatase-like"/>
    <property type="match status" value="1"/>
</dbReference>
<dbReference type="EMBL" id="BAABHK010000002">
    <property type="protein sequence ID" value="GAA4622220.1"/>
    <property type="molecule type" value="Genomic_DNA"/>
</dbReference>
<evidence type="ECO:0000313" key="4">
    <source>
        <dbReference type="Proteomes" id="UP001501442"/>
    </source>
</evidence>
<dbReference type="InterPro" id="IPR000868">
    <property type="entry name" value="Isochorismatase-like_dom"/>
</dbReference>
<evidence type="ECO:0000259" key="2">
    <source>
        <dbReference type="Pfam" id="PF00857"/>
    </source>
</evidence>
<protein>
    <submittedName>
        <fullName evidence="3">Cysteine hydrolase</fullName>
    </submittedName>
</protein>
<comment type="caution">
    <text evidence="3">The sequence shown here is derived from an EMBL/GenBank/DDBJ whole genome shotgun (WGS) entry which is preliminary data.</text>
</comment>
<dbReference type="SUPFAM" id="SSF52499">
    <property type="entry name" value="Isochorismatase-like hydrolases"/>
    <property type="match status" value="1"/>
</dbReference>
<dbReference type="CDD" id="cd00431">
    <property type="entry name" value="cysteine_hydrolases"/>
    <property type="match status" value="1"/>
</dbReference>
<dbReference type="GO" id="GO:0016787">
    <property type="term" value="F:hydrolase activity"/>
    <property type="evidence" value="ECO:0007669"/>
    <property type="project" value="UniProtKB-KW"/>
</dbReference>
<dbReference type="Proteomes" id="UP001501442">
    <property type="component" value="Unassembled WGS sequence"/>
</dbReference>
<keyword evidence="1 3" id="KW-0378">Hydrolase</keyword>
<gene>
    <name evidence="3" type="ORF">GCM10023196_013520</name>
</gene>
<keyword evidence="4" id="KW-1185">Reference proteome</keyword>
<feature type="domain" description="Isochorismatase-like" evidence="2">
    <location>
        <begin position="40"/>
        <end position="216"/>
    </location>
</feature>